<sequence>MSTIGFVSFPTRQDAKETIARLLEKRLIACAQIVPEIESAYRWKGRIETNNETLVLLKTNPTKINDVISEIQKHHSYELPVIEFINVDHSTPAVQQWINDETK</sequence>
<dbReference type="Pfam" id="PF03091">
    <property type="entry name" value="CutA1"/>
    <property type="match status" value="1"/>
</dbReference>
<dbReference type="Proteomes" id="UP000675968">
    <property type="component" value="Unassembled WGS sequence"/>
</dbReference>
<name>A0A8T4L2R9_9ARCH</name>
<accession>A0A8T4L2R9</accession>
<comment type="similarity">
    <text evidence="1">Belongs to the CutA family.</text>
</comment>
<comment type="caution">
    <text evidence="2">The sequence shown here is derived from an EMBL/GenBank/DDBJ whole genome shotgun (WGS) entry which is preliminary data.</text>
</comment>
<gene>
    <name evidence="2" type="ORF">J4215_00545</name>
</gene>
<dbReference type="Gene3D" id="3.30.70.120">
    <property type="match status" value="1"/>
</dbReference>
<proteinExistence type="inferred from homology"/>
<dbReference type="InterPro" id="IPR004323">
    <property type="entry name" value="Ion_tolerance_CutA"/>
</dbReference>
<reference evidence="2" key="2">
    <citation type="submission" date="2021-05" db="EMBL/GenBank/DDBJ databases">
        <title>Protein family content uncovers lineage relationships and bacterial pathway maintenance mechanisms in DPANN archaea.</title>
        <authorList>
            <person name="Castelle C.J."/>
            <person name="Meheust R."/>
            <person name="Jaffe A.L."/>
            <person name="Seitz K."/>
            <person name="Gong X."/>
            <person name="Baker B.J."/>
            <person name="Banfield J.F."/>
        </authorList>
    </citation>
    <scope>NUCLEOTIDE SEQUENCE</scope>
    <source>
        <strain evidence="2">RIFCSPLOWO2_01_FULL_AR10_48_17</strain>
    </source>
</reference>
<dbReference type="InterPro" id="IPR011322">
    <property type="entry name" value="N-reg_PII-like_a/b"/>
</dbReference>
<dbReference type="GO" id="GO:0005507">
    <property type="term" value="F:copper ion binding"/>
    <property type="evidence" value="ECO:0007669"/>
    <property type="project" value="TreeGrafter"/>
</dbReference>
<protein>
    <submittedName>
        <fullName evidence="2">Divalent-cation tolerance protein CutA</fullName>
    </submittedName>
</protein>
<reference evidence="2" key="1">
    <citation type="submission" date="2021-03" db="EMBL/GenBank/DDBJ databases">
        <authorList>
            <person name="Jaffe A."/>
        </authorList>
    </citation>
    <scope>NUCLEOTIDE SEQUENCE</scope>
    <source>
        <strain evidence="2">RIFCSPLOWO2_01_FULL_AR10_48_17</strain>
    </source>
</reference>
<dbReference type="SUPFAM" id="SSF54913">
    <property type="entry name" value="GlnB-like"/>
    <property type="match status" value="1"/>
</dbReference>
<organism evidence="2 3">
    <name type="scientific">Candidatus Iainarchaeum sp</name>
    <dbReference type="NCBI Taxonomy" id="3101447"/>
    <lineage>
        <taxon>Archaea</taxon>
        <taxon>Candidatus Iainarchaeota</taxon>
        <taxon>Candidatus Iainarchaeia</taxon>
        <taxon>Candidatus Iainarchaeales</taxon>
        <taxon>Candidatus Iainarchaeaceae</taxon>
        <taxon>Candidatus Iainarchaeum</taxon>
    </lineage>
</organism>
<evidence type="ECO:0000313" key="2">
    <source>
        <dbReference type="EMBL" id="MBS3061051.1"/>
    </source>
</evidence>
<evidence type="ECO:0000256" key="1">
    <source>
        <dbReference type="ARBA" id="ARBA00010169"/>
    </source>
</evidence>
<dbReference type="PANTHER" id="PTHR23419">
    <property type="entry name" value="DIVALENT CATION TOLERANCE CUTA-RELATED"/>
    <property type="match status" value="1"/>
</dbReference>
<dbReference type="PANTHER" id="PTHR23419:SF8">
    <property type="entry name" value="FI09726P"/>
    <property type="match status" value="1"/>
</dbReference>
<dbReference type="GO" id="GO:0010038">
    <property type="term" value="P:response to metal ion"/>
    <property type="evidence" value="ECO:0007669"/>
    <property type="project" value="InterPro"/>
</dbReference>
<dbReference type="AlphaFoldDB" id="A0A8T4L2R9"/>
<dbReference type="InterPro" id="IPR015867">
    <property type="entry name" value="N-reg_PII/ATP_PRibTrfase_C"/>
</dbReference>
<dbReference type="EMBL" id="JAGVWC010000006">
    <property type="protein sequence ID" value="MBS3061051.1"/>
    <property type="molecule type" value="Genomic_DNA"/>
</dbReference>
<evidence type="ECO:0000313" key="3">
    <source>
        <dbReference type="Proteomes" id="UP000675968"/>
    </source>
</evidence>